<name>A0A4Q5LUN9_9BACT</name>
<dbReference type="OrthoDB" id="665482at2"/>
<reference evidence="1 2" key="1">
    <citation type="submission" date="2019-02" db="EMBL/GenBank/DDBJ databases">
        <title>Bacterial novel species Emticicia sp. 17J42-9 isolated from soil.</title>
        <authorList>
            <person name="Jung H.-Y."/>
        </authorList>
    </citation>
    <scope>NUCLEOTIDE SEQUENCE [LARGE SCALE GENOMIC DNA]</scope>
    <source>
        <strain evidence="1 2">17J42-9</strain>
    </source>
</reference>
<accession>A0A4Q5LUN9</accession>
<dbReference type="AlphaFoldDB" id="A0A4Q5LUN9"/>
<proteinExistence type="predicted"/>
<dbReference type="Gene3D" id="1.10.1740.10">
    <property type="match status" value="1"/>
</dbReference>
<evidence type="ECO:0000313" key="2">
    <source>
        <dbReference type="Proteomes" id="UP000293162"/>
    </source>
</evidence>
<dbReference type="GO" id="GO:0003700">
    <property type="term" value="F:DNA-binding transcription factor activity"/>
    <property type="evidence" value="ECO:0007669"/>
    <property type="project" value="InterPro"/>
</dbReference>
<dbReference type="InterPro" id="IPR013325">
    <property type="entry name" value="RNA_pol_sigma_r2"/>
</dbReference>
<evidence type="ECO:0000313" key="1">
    <source>
        <dbReference type="EMBL" id="RYU93416.1"/>
    </source>
</evidence>
<organism evidence="1 2">
    <name type="scientific">Emticicia agri</name>
    <dbReference type="NCBI Taxonomy" id="2492393"/>
    <lineage>
        <taxon>Bacteria</taxon>
        <taxon>Pseudomonadati</taxon>
        <taxon>Bacteroidota</taxon>
        <taxon>Cytophagia</taxon>
        <taxon>Cytophagales</taxon>
        <taxon>Leadbetterellaceae</taxon>
        <taxon>Emticicia</taxon>
    </lineage>
</organism>
<gene>
    <name evidence="1" type="ORF">EWM59_22405</name>
</gene>
<keyword evidence="2" id="KW-1185">Reference proteome</keyword>
<dbReference type="SUPFAM" id="SSF88946">
    <property type="entry name" value="Sigma2 domain of RNA polymerase sigma factors"/>
    <property type="match status" value="1"/>
</dbReference>
<dbReference type="GO" id="GO:0006352">
    <property type="term" value="P:DNA-templated transcription initiation"/>
    <property type="evidence" value="ECO:0007669"/>
    <property type="project" value="InterPro"/>
</dbReference>
<comment type="caution">
    <text evidence="1">The sequence shown here is derived from an EMBL/GenBank/DDBJ whole genome shotgun (WGS) entry which is preliminary data.</text>
</comment>
<sequence>MFQFLHNDADSEIIEGILKGGRERQKCENILYEKYLYFIKEGVRKHQIEEHESASVYSDTILSVIDHILGRRFEGRASLKTYIYQIFSNQCVSLIRKKATNRAAPTFDTVLLSEIMYLMGDDTQSIIQQIIEQEEETTLLQRLDAVGKKCKELLLLWANGYSDKEILDMLTYSSVDVVKVSRMRCIDKLRKTY</sequence>
<dbReference type="EMBL" id="SEWF01000046">
    <property type="protein sequence ID" value="RYU93416.1"/>
    <property type="molecule type" value="Genomic_DNA"/>
</dbReference>
<protein>
    <submittedName>
        <fullName evidence="1">Sigma-70 family RNA polymerase sigma factor</fullName>
    </submittedName>
</protein>
<dbReference type="Proteomes" id="UP000293162">
    <property type="component" value="Unassembled WGS sequence"/>
</dbReference>
<dbReference type="RefSeq" id="WP_130023491.1">
    <property type="nucleotide sequence ID" value="NZ_SEWF01000046.1"/>
</dbReference>